<dbReference type="RefSeq" id="WP_075410969.1">
    <property type="nucleotide sequence ID" value="NZ_MSKK01000008.1"/>
</dbReference>
<proteinExistence type="predicted"/>
<dbReference type="PANTHER" id="PTHR13696">
    <property type="entry name" value="P-LOOP CONTAINING NUCLEOSIDE TRIPHOSPHATE HYDROLASE"/>
    <property type="match status" value="1"/>
</dbReference>
<sequence>MATYTVATPKGGVGKSTTAAELVLALSQRRRRVLAIDLDQQGNLTARMGLTASSEVNGTTADVLAGELDLDQAATPSPVLDGVDVLAGTHALADTEAAPPADLITYLRDEIPAHADRWDDVVIDTPPSVGALTQAGLAAADVIIAPVTPSVEAYDQLRRLTAVLEARIAKRVNCGAQISWVVPVAFDSRAAQGRGRLLDREILAQLSNTYPGQVTPPVRDSVTARDAYMESLPVGAYAPDTPVAKDYATAAHVIIKGTTS</sequence>
<accession>A0A1Q8VJA6</accession>
<dbReference type="InterPro" id="IPR027417">
    <property type="entry name" value="P-loop_NTPase"/>
</dbReference>
<dbReference type="OrthoDB" id="572586at2"/>
<evidence type="ECO:0000313" key="2">
    <source>
        <dbReference type="EMBL" id="OLO48171.1"/>
    </source>
</evidence>
<gene>
    <name evidence="2" type="ORF">BKH31_02785</name>
</gene>
<dbReference type="SUPFAM" id="SSF52540">
    <property type="entry name" value="P-loop containing nucleoside triphosphate hydrolases"/>
    <property type="match status" value="1"/>
</dbReference>
<dbReference type="Pfam" id="PF13614">
    <property type="entry name" value="AAA_31"/>
    <property type="match status" value="1"/>
</dbReference>
<dbReference type="InterPro" id="IPR025669">
    <property type="entry name" value="AAA_dom"/>
</dbReference>
<protein>
    <recommendedName>
        <fullName evidence="1">AAA domain-containing protein</fullName>
    </recommendedName>
</protein>
<evidence type="ECO:0000313" key="3">
    <source>
        <dbReference type="Proteomes" id="UP000186471"/>
    </source>
</evidence>
<dbReference type="CDD" id="cd02042">
    <property type="entry name" value="ParAB_family"/>
    <property type="match status" value="1"/>
</dbReference>
<dbReference type="InterPro" id="IPR050678">
    <property type="entry name" value="DNA_Partitioning_ATPase"/>
</dbReference>
<organism evidence="2 3">
    <name type="scientific">Actinomyces oris</name>
    <dbReference type="NCBI Taxonomy" id="544580"/>
    <lineage>
        <taxon>Bacteria</taxon>
        <taxon>Bacillati</taxon>
        <taxon>Actinomycetota</taxon>
        <taxon>Actinomycetes</taxon>
        <taxon>Actinomycetales</taxon>
        <taxon>Actinomycetaceae</taxon>
        <taxon>Actinomyces</taxon>
    </lineage>
</organism>
<dbReference type="AlphaFoldDB" id="A0A1Q8VJA6"/>
<reference evidence="2 3" key="1">
    <citation type="submission" date="2016-12" db="EMBL/GenBank/DDBJ databases">
        <title>Genomic comparison of strains in the 'Actinomyces naeslundii' group.</title>
        <authorList>
            <person name="Mughal S.R."/>
            <person name="Do T."/>
            <person name="Gilbert S.C."/>
            <person name="Witherden E.A."/>
            <person name="Didelot X."/>
            <person name="Beighton D."/>
        </authorList>
    </citation>
    <scope>NUCLEOTIDE SEQUENCE [LARGE SCALE GENOMIC DNA]</scope>
    <source>
        <strain evidence="2 3">R21091</strain>
    </source>
</reference>
<dbReference type="Proteomes" id="UP000186471">
    <property type="component" value="Unassembled WGS sequence"/>
</dbReference>
<comment type="caution">
    <text evidence="2">The sequence shown here is derived from an EMBL/GenBank/DDBJ whole genome shotgun (WGS) entry which is preliminary data.</text>
</comment>
<dbReference type="PANTHER" id="PTHR13696:SF52">
    <property type="entry name" value="PARA FAMILY PROTEIN CT_582"/>
    <property type="match status" value="1"/>
</dbReference>
<dbReference type="Gene3D" id="3.40.50.300">
    <property type="entry name" value="P-loop containing nucleotide triphosphate hydrolases"/>
    <property type="match status" value="1"/>
</dbReference>
<name>A0A1Q8VJA6_9ACTO</name>
<evidence type="ECO:0000259" key="1">
    <source>
        <dbReference type="Pfam" id="PF13614"/>
    </source>
</evidence>
<feature type="domain" description="AAA" evidence="1">
    <location>
        <begin position="5"/>
        <end position="166"/>
    </location>
</feature>
<dbReference type="EMBL" id="MSKK01000008">
    <property type="protein sequence ID" value="OLO48171.1"/>
    <property type="molecule type" value="Genomic_DNA"/>
</dbReference>